<evidence type="ECO:0000256" key="4">
    <source>
        <dbReference type="ARBA" id="ARBA00022679"/>
    </source>
</evidence>
<dbReference type="PROSITE" id="PS50237">
    <property type="entry name" value="HECT"/>
    <property type="match status" value="1"/>
</dbReference>
<dbReference type="GO" id="GO:0061630">
    <property type="term" value="F:ubiquitin protein ligase activity"/>
    <property type="evidence" value="ECO:0007669"/>
    <property type="project" value="UniProtKB-EC"/>
</dbReference>
<dbReference type="PANTHER" id="PTHR45700:SF3">
    <property type="entry name" value="UBIQUITIN-PROTEIN LIGASE E3B"/>
    <property type="match status" value="1"/>
</dbReference>
<dbReference type="EMBL" id="VSWD01000013">
    <property type="protein sequence ID" value="KAK3084530.1"/>
    <property type="molecule type" value="Genomic_DNA"/>
</dbReference>
<evidence type="ECO:0000256" key="7">
    <source>
        <dbReference type="ARBA" id="ARBA00034105"/>
    </source>
</evidence>
<dbReference type="PANTHER" id="PTHR45700">
    <property type="entry name" value="UBIQUITIN-PROTEIN LIGASE E3C"/>
    <property type="match status" value="1"/>
</dbReference>
<keyword evidence="5 10" id="KW-0833">Ubl conjugation pathway</keyword>
<evidence type="ECO:0000256" key="3">
    <source>
        <dbReference type="ARBA" id="ARBA00012485"/>
    </source>
</evidence>
<dbReference type="Gene3D" id="3.30.2410.10">
    <property type="entry name" value="Hect, E3 ligase catalytic domain"/>
    <property type="match status" value="1"/>
</dbReference>
<protein>
    <recommendedName>
        <fullName evidence="8">Ubiquitin-protein ligase E3B</fullName>
        <ecNumber evidence="3">2.3.2.26</ecNumber>
    </recommendedName>
    <alternativeName>
        <fullName evidence="9">HECT-type ubiquitin transferase E3B</fullName>
    </alternativeName>
</protein>
<evidence type="ECO:0000313" key="13">
    <source>
        <dbReference type="Proteomes" id="UP001186944"/>
    </source>
</evidence>
<feature type="active site" description="Glycyl thioester intermediate" evidence="10">
    <location>
        <position position="752"/>
    </location>
</feature>
<keyword evidence="4" id="KW-0808">Transferase</keyword>
<comment type="subcellular location">
    <subcellularLocation>
        <location evidence="7">Postsynaptic density</location>
    </subcellularLocation>
</comment>
<dbReference type="CDD" id="cd00078">
    <property type="entry name" value="HECTc"/>
    <property type="match status" value="1"/>
</dbReference>
<accession>A0AA89BMG3</accession>
<evidence type="ECO:0000256" key="5">
    <source>
        <dbReference type="ARBA" id="ARBA00022786"/>
    </source>
</evidence>
<dbReference type="Gene3D" id="3.30.2160.10">
    <property type="entry name" value="Hect, E3 ligase catalytic domain"/>
    <property type="match status" value="1"/>
</dbReference>
<keyword evidence="6" id="KW-0770">Synapse</keyword>
<evidence type="ECO:0000256" key="10">
    <source>
        <dbReference type="PROSITE-ProRule" id="PRU00104"/>
    </source>
</evidence>
<evidence type="ECO:0000256" key="2">
    <source>
        <dbReference type="ARBA" id="ARBA00004906"/>
    </source>
</evidence>
<comment type="catalytic activity">
    <reaction evidence="1">
        <text>S-ubiquitinyl-[E2 ubiquitin-conjugating enzyme]-L-cysteine + [acceptor protein]-L-lysine = [E2 ubiquitin-conjugating enzyme]-L-cysteine + N(6)-ubiquitinyl-[acceptor protein]-L-lysine.</text>
        <dbReference type="EC" id="2.3.2.26"/>
    </reaction>
</comment>
<dbReference type="GO" id="GO:0014069">
    <property type="term" value="C:postsynaptic density"/>
    <property type="evidence" value="ECO:0007669"/>
    <property type="project" value="UniProtKB-SubCell"/>
</dbReference>
<dbReference type="EC" id="2.3.2.26" evidence="3"/>
<reference evidence="12" key="1">
    <citation type="submission" date="2019-08" db="EMBL/GenBank/DDBJ databases">
        <title>The improved chromosome-level genome for the pearl oyster Pinctada fucata martensii using PacBio sequencing and Hi-C.</title>
        <authorList>
            <person name="Zheng Z."/>
        </authorList>
    </citation>
    <scope>NUCLEOTIDE SEQUENCE</scope>
    <source>
        <strain evidence="12">ZZ-2019</strain>
        <tissue evidence="12">Adductor muscle</tissue>
    </source>
</reference>
<dbReference type="InterPro" id="IPR044611">
    <property type="entry name" value="E3A/B/C-like"/>
</dbReference>
<evidence type="ECO:0000313" key="12">
    <source>
        <dbReference type="EMBL" id="KAK3084530.1"/>
    </source>
</evidence>
<comment type="caution">
    <text evidence="12">The sequence shown here is derived from an EMBL/GenBank/DDBJ whole genome shotgun (WGS) entry which is preliminary data.</text>
</comment>
<comment type="pathway">
    <text evidence="2">Protein modification; protein ubiquitination.</text>
</comment>
<name>A0AA89BMG3_PINIB</name>
<evidence type="ECO:0000259" key="11">
    <source>
        <dbReference type="PROSITE" id="PS50237"/>
    </source>
</evidence>
<keyword evidence="13" id="KW-1185">Reference proteome</keyword>
<proteinExistence type="predicted"/>
<gene>
    <name evidence="12" type="ORF">FSP39_014813</name>
</gene>
<dbReference type="InterPro" id="IPR035983">
    <property type="entry name" value="Hect_E3_ubiquitin_ligase"/>
</dbReference>
<dbReference type="FunFam" id="3.30.2410.10:FF:000012">
    <property type="entry name" value="Ubiquitin-protein ligase E3B"/>
    <property type="match status" value="1"/>
</dbReference>
<dbReference type="GO" id="GO:0006511">
    <property type="term" value="P:ubiquitin-dependent protein catabolic process"/>
    <property type="evidence" value="ECO:0007669"/>
    <property type="project" value="TreeGrafter"/>
</dbReference>
<dbReference type="GO" id="GO:0000209">
    <property type="term" value="P:protein polyubiquitination"/>
    <property type="evidence" value="ECO:0007669"/>
    <property type="project" value="InterPro"/>
</dbReference>
<dbReference type="Proteomes" id="UP001186944">
    <property type="component" value="Unassembled WGS sequence"/>
</dbReference>
<evidence type="ECO:0000256" key="9">
    <source>
        <dbReference type="ARBA" id="ARBA00077267"/>
    </source>
</evidence>
<organism evidence="12 13">
    <name type="scientific">Pinctada imbricata</name>
    <name type="common">Atlantic pearl-oyster</name>
    <name type="synonym">Pinctada martensii</name>
    <dbReference type="NCBI Taxonomy" id="66713"/>
    <lineage>
        <taxon>Eukaryota</taxon>
        <taxon>Metazoa</taxon>
        <taxon>Spiralia</taxon>
        <taxon>Lophotrochozoa</taxon>
        <taxon>Mollusca</taxon>
        <taxon>Bivalvia</taxon>
        <taxon>Autobranchia</taxon>
        <taxon>Pteriomorphia</taxon>
        <taxon>Pterioida</taxon>
        <taxon>Pterioidea</taxon>
        <taxon>Pteriidae</taxon>
        <taxon>Pinctada</taxon>
    </lineage>
</organism>
<evidence type="ECO:0000256" key="8">
    <source>
        <dbReference type="ARBA" id="ARBA00067505"/>
    </source>
</evidence>
<dbReference type="Gene3D" id="3.90.1750.10">
    <property type="entry name" value="Hect, E3 ligase catalytic domains"/>
    <property type="match status" value="1"/>
</dbReference>
<dbReference type="InterPro" id="IPR000569">
    <property type="entry name" value="HECT_dom"/>
</dbReference>
<evidence type="ECO:0000256" key="1">
    <source>
        <dbReference type="ARBA" id="ARBA00000885"/>
    </source>
</evidence>
<dbReference type="FunFam" id="3.30.2160.10:FF:000002">
    <property type="entry name" value="Putative Ubiquitin-protein ligase E3C"/>
    <property type="match status" value="1"/>
</dbReference>
<dbReference type="SMART" id="SM00119">
    <property type="entry name" value="HECTc"/>
    <property type="match status" value="1"/>
</dbReference>
<feature type="domain" description="HECT" evidence="11">
    <location>
        <begin position="423"/>
        <end position="784"/>
    </location>
</feature>
<dbReference type="Pfam" id="PF00632">
    <property type="entry name" value="HECT"/>
    <property type="match status" value="1"/>
</dbReference>
<evidence type="ECO:0000256" key="6">
    <source>
        <dbReference type="ARBA" id="ARBA00023018"/>
    </source>
</evidence>
<dbReference type="AlphaFoldDB" id="A0AA89BMG3"/>
<sequence>MNLLVSQRVFKRSLDLLTNEQSTRIIFNTLEGNYALCLLANLVQLGFIELEGLVENTQSFMTVVIRLLDSCAKYVNNKRSNLTHWHPVLGWFSQKTNQNLHSSMHYVVKQLQLLWSAKMIRILFSELLSYVEADTERTNNKNPSPSKNIIKKALDKASSKNAPVRIKLDSNVGRSSCLPCALYQTTINTLSQLRMDILGGLSYNDVLLPILWKFLCDMGPTCGLKTFLELLSQAPNSTIHPVFSLLTVFCNAASHYITILDDIEMYEQKKLFTMEDYVKMGEFLNQFVFKVIWNNLIDVDRAVTSDVFGAAHGLLMILYERDSRRLFTPKDHWLVRDVKPGVFISELEKQKKTAVFLMQHTPHIIPFSERVKIFRRYVTREKEDLGLTESVCTSPQSTLITVHRARVVEDGYRQLAQLPTKAMKGVIRVKFVNEQGLDEAGIDQDGVFKEFLEETITKVFDPSLNLFRVTSEQKLYPSSTSYIQENHLTLFEFVGKCLAKAVYEGIVVEVPFAPFFLTQILGHPQSSTYSSLDELPSLDPELAKSLSYIKHYDGDISDLELTFSCDEDCMGRLETHELVPGGKAIPVTNDNKIRYVHLMAHFRMYRQIRDQTIAFIRGFKTVVNHDWLLMFSAPELQKLISGDNISLDIHDLRRHTQYYGGYHNNHKVINWLWDILDKDFTNQERGLFLKFVTSCSKPPLLGFSHLEPPFSVRCVEVSDDQDTGDTVGSVLKGFFNIKKKDPVGRLPTSSTCFNLLKLPNYQKKATLKEKLRYAITSNTGFELS</sequence>
<dbReference type="SUPFAM" id="SSF56204">
    <property type="entry name" value="Hect, E3 ligase catalytic domain"/>
    <property type="match status" value="1"/>
</dbReference>